<dbReference type="SUPFAM" id="SSF48452">
    <property type="entry name" value="TPR-like"/>
    <property type="match status" value="1"/>
</dbReference>
<dbReference type="InterPro" id="IPR011990">
    <property type="entry name" value="TPR-like_helical_dom_sf"/>
</dbReference>
<accession>A0ABN8W0S2</accession>
<dbReference type="EMBL" id="OX336137">
    <property type="protein sequence ID" value="CAI2719624.1"/>
    <property type="molecule type" value="Genomic_DNA"/>
</dbReference>
<dbReference type="RefSeq" id="WP_282012444.1">
    <property type="nucleotide sequence ID" value="NZ_OX336137.1"/>
</dbReference>
<sequence length="239" mass="27307">MANLDTILSVIVGLLIVGAAVYVFRSRKYEPPPDREQPPWEVPLQPGADEPQFSPEDRKFFEEVLGVDVDEHKEFLRPLAALEEAQGVHFRDLYASNEDLACNFWEGVAHSYFEEKHYERAADCYLKSLDFHLKQSTEETSETAQLRCNLGVALTETGRGSEAIHQFEKSLHFNNECGEDNREVIATLLHNLGWAWETDGDNTKALDYYERSLALCEEIGHQDGIENLKPKIQTLQHEK</sequence>
<name>A0ABN8W0S2_9BACT</name>
<evidence type="ECO:0000256" key="3">
    <source>
        <dbReference type="SAM" id="Phobius"/>
    </source>
</evidence>
<protein>
    <submittedName>
        <fullName evidence="4">TPR_REGION domain-containing protein</fullName>
    </submittedName>
</protein>
<dbReference type="Pfam" id="PF13424">
    <property type="entry name" value="TPR_12"/>
    <property type="match status" value="1"/>
</dbReference>
<evidence type="ECO:0000313" key="4">
    <source>
        <dbReference type="EMBL" id="CAI2719624.1"/>
    </source>
</evidence>
<evidence type="ECO:0000256" key="1">
    <source>
        <dbReference type="PROSITE-ProRule" id="PRU00339"/>
    </source>
</evidence>
<dbReference type="InterPro" id="IPR019734">
    <property type="entry name" value="TPR_rpt"/>
</dbReference>
<reference evidence="4 5" key="1">
    <citation type="submission" date="2022-09" db="EMBL/GenBank/DDBJ databases">
        <authorList>
            <person name="Kop L."/>
        </authorList>
    </citation>
    <scope>NUCLEOTIDE SEQUENCE [LARGE SCALE GENOMIC DNA]</scope>
    <source>
        <strain evidence="4 5">347</strain>
    </source>
</reference>
<gene>
    <name evidence="4" type="ORF">NSPWAT_2768</name>
</gene>
<keyword evidence="3" id="KW-0812">Transmembrane</keyword>
<evidence type="ECO:0000313" key="5">
    <source>
        <dbReference type="Proteomes" id="UP001157733"/>
    </source>
</evidence>
<feature type="repeat" description="TPR" evidence="1">
    <location>
        <begin position="186"/>
        <end position="219"/>
    </location>
</feature>
<feature type="transmembrane region" description="Helical" evidence="3">
    <location>
        <begin position="6"/>
        <end position="24"/>
    </location>
</feature>
<organism evidence="4 5">
    <name type="scientific">Nitrospina watsonii</name>
    <dbReference type="NCBI Taxonomy" id="1323948"/>
    <lineage>
        <taxon>Bacteria</taxon>
        <taxon>Pseudomonadati</taxon>
        <taxon>Nitrospinota/Tectimicrobiota group</taxon>
        <taxon>Nitrospinota</taxon>
        <taxon>Nitrospinia</taxon>
        <taxon>Nitrospinales</taxon>
        <taxon>Nitrospinaceae</taxon>
        <taxon>Nitrospina</taxon>
    </lineage>
</organism>
<dbReference type="PANTHER" id="PTHR19959:SF119">
    <property type="entry name" value="FUNGAL LIPASE-LIKE DOMAIN-CONTAINING PROTEIN"/>
    <property type="match status" value="1"/>
</dbReference>
<keyword evidence="3" id="KW-0472">Membrane</keyword>
<dbReference type="SMART" id="SM00028">
    <property type="entry name" value="TPR"/>
    <property type="match status" value="3"/>
</dbReference>
<dbReference type="PANTHER" id="PTHR19959">
    <property type="entry name" value="KINESIN LIGHT CHAIN"/>
    <property type="match status" value="1"/>
</dbReference>
<feature type="region of interest" description="Disordered" evidence="2">
    <location>
        <begin position="30"/>
        <end position="53"/>
    </location>
</feature>
<dbReference type="PROSITE" id="PS50005">
    <property type="entry name" value="TPR"/>
    <property type="match status" value="1"/>
</dbReference>
<keyword evidence="5" id="KW-1185">Reference proteome</keyword>
<dbReference type="Proteomes" id="UP001157733">
    <property type="component" value="Chromosome"/>
</dbReference>
<keyword evidence="3" id="KW-1133">Transmembrane helix</keyword>
<keyword evidence="1" id="KW-0802">TPR repeat</keyword>
<evidence type="ECO:0000256" key="2">
    <source>
        <dbReference type="SAM" id="MobiDB-lite"/>
    </source>
</evidence>
<dbReference type="Gene3D" id="1.25.40.10">
    <property type="entry name" value="Tetratricopeptide repeat domain"/>
    <property type="match status" value="1"/>
</dbReference>
<proteinExistence type="predicted"/>